<feature type="region of interest" description="Disordered" evidence="1">
    <location>
        <begin position="1"/>
        <end position="22"/>
    </location>
</feature>
<evidence type="ECO:0000313" key="3">
    <source>
        <dbReference type="Proteomes" id="UP000183894"/>
    </source>
</evidence>
<dbReference type="AlphaFoldDB" id="A0A1H7N9W5"/>
<accession>A0A1H7N9W5</accession>
<dbReference type="OrthoDB" id="380525at2157"/>
<evidence type="ECO:0000313" key="2">
    <source>
        <dbReference type="EMBL" id="SEL19758.1"/>
    </source>
</evidence>
<dbReference type="RefSeq" id="WP_074793253.1">
    <property type="nucleotide sequence ID" value="NZ_FOAD01000003.1"/>
</dbReference>
<evidence type="ECO:0000256" key="1">
    <source>
        <dbReference type="SAM" id="MobiDB-lite"/>
    </source>
</evidence>
<feature type="compositionally biased region" description="Acidic residues" evidence="1">
    <location>
        <begin position="8"/>
        <end position="22"/>
    </location>
</feature>
<gene>
    <name evidence="2" type="ORF">SAMN04488691_103222</name>
</gene>
<dbReference type="Proteomes" id="UP000183894">
    <property type="component" value="Unassembled WGS sequence"/>
</dbReference>
<name>A0A1H7N9W5_HALLR</name>
<dbReference type="EMBL" id="FOAD01000003">
    <property type="protein sequence ID" value="SEL19758.1"/>
    <property type="molecule type" value="Genomic_DNA"/>
</dbReference>
<reference evidence="2 3" key="1">
    <citation type="submission" date="2016-10" db="EMBL/GenBank/DDBJ databases">
        <authorList>
            <person name="de Groot N.N."/>
        </authorList>
    </citation>
    <scope>NUCLEOTIDE SEQUENCE [LARGE SCALE GENOMIC DNA]</scope>
    <source>
        <strain evidence="2 3">CDM_5</strain>
    </source>
</reference>
<sequence>MSQSVDPPVDDDLLTEQSFEDESDIERAVEQARLFHNQIDEMKAWSRRAYSEILAQAAVLEATEQADSDEADEIRQVARLVLTVSDRIEQGDTHRVRQP</sequence>
<proteinExistence type="predicted"/>
<protein>
    <submittedName>
        <fullName evidence="2">Uncharacterized protein</fullName>
    </submittedName>
</protein>
<organism evidence="2 3">
    <name type="scientific">Haloferax larsenii</name>
    <dbReference type="NCBI Taxonomy" id="302484"/>
    <lineage>
        <taxon>Archaea</taxon>
        <taxon>Methanobacteriati</taxon>
        <taxon>Methanobacteriota</taxon>
        <taxon>Stenosarchaea group</taxon>
        <taxon>Halobacteria</taxon>
        <taxon>Halobacteriales</taxon>
        <taxon>Haloferacaceae</taxon>
        <taxon>Haloferax</taxon>
    </lineage>
</organism>